<feature type="domain" description="Nudix hydrolase" evidence="2">
    <location>
        <begin position="42"/>
        <end position="180"/>
    </location>
</feature>
<evidence type="ECO:0000256" key="1">
    <source>
        <dbReference type="ARBA" id="ARBA00005582"/>
    </source>
</evidence>
<accession>A0A396S9R9</accession>
<dbReference type="RefSeq" id="WP_118876674.1">
    <property type="nucleotide sequence ID" value="NZ_QWEI01000006.1"/>
</dbReference>
<organism evidence="3 4">
    <name type="scientific">Ureibacillus yapensis</name>
    <dbReference type="NCBI Taxonomy" id="2304605"/>
    <lineage>
        <taxon>Bacteria</taxon>
        <taxon>Bacillati</taxon>
        <taxon>Bacillota</taxon>
        <taxon>Bacilli</taxon>
        <taxon>Bacillales</taxon>
        <taxon>Caryophanaceae</taxon>
        <taxon>Ureibacillus</taxon>
    </lineage>
</organism>
<dbReference type="PANTHER" id="PTHR43736:SF1">
    <property type="entry name" value="DIHYDRONEOPTERIN TRIPHOSPHATE DIPHOSPHATASE"/>
    <property type="match status" value="1"/>
</dbReference>
<dbReference type="Gene3D" id="3.90.79.10">
    <property type="entry name" value="Nucleoside Triphosphate Pyrophosphohydrolase"/>
    <property type="match status" value="1"/>
</dbReference>
<dbReference type="PANTHER" id="PTHR43736">
    <property type="entry name" value="ADP-RIBOSE PYROPHOSPHATASE"/>
    <property type="match status" value="1"/>
</dbReference>
<gene>
    <name evidence="3" type="ORF">D1B33_12190</name>
</gene>
<dbReference type="EMBL" id="QWEI01000006">
    <property type="protein sequence ID" value="RHW35855.1"/>
    <property type="molecule type" value="Genomic_DNA"/>
</dbReference>
<sequence>MHYLRQQLERYTPFNAQEEKDQEIILRYMDTFDNLLTRENEFAHFTASAWIVNEAKTKVLMAYHNIYNSWSWVGGHADGDVDLLHVALKEAKEETGLTNVKPLSEEMYSIEILGVPAHVKKGKHVATHVHLNVTFLLEASEDAPTSIKEDENSAVGWFELNQAIEESTEPDMQVVYRKLNEKLERWSDH</sequence>
<reference evidence="3 4" key="1">
    <citation type="submission" date="2018-08" db="EMBL/GenBank/DDBJ databases">
        <title>Lysinibacillus sp. YLB-03 draft genome sequence.</title>
        <authorList>
            <person name="Yu L."/>
        </authorList>
    </citation>
    <scope>NUCLEOTIDE SEQUENCE [LARGE SCALE GENOMIC DNA]</scope>
    <source>
        <strain evidence="3 4">YLB-03</strain>
    </source>
</reference>
<dbReference type="OrthoDB" id="9787880at2"/>
<comment type="caution">
    <text evidence="3">The sequence shown here is derived from an EMBL/GenBank/DDBJ whole genome shotgun (WGS) entry which is preliminary data.</text>
</comment>
<protein>
    <submittedName>
        <fullName evidence="3">NUDIX domain-containing protein</fullName>
    </submittedName>
</protein>
<keyword evidence="4" id="KW-1185">Reference proteome</keyword>
<dbReference type="PROSITE" id="PS51462">
    <property type="entry name" value="NUDIX"/>
    <property type="match status" value="1"/>
</dbReference>
<evidence type="ECO:0000313" key="3">
    <source>
        <dbReference type="EMBL" id="RHW35855.1"/>
    </source>
</evidence>
<name>A0A396S9R9_9BACL</name>
<dbReference type="Proteomes" id="UP000265692">
    <property type="component" value="Unassembled WGS sequence"/>
</dbReference>
<evidence type="ECO:0000313" key="4">
    <source>
        <dbReference type="Proteomes" id="UP000265692"/>
    </source>
</evidence>
<dbReference type="AlphaFoldDB" id="A0A396S9R9"/>
<proteinExistence type="inferred from homology"/>
<dbReference type="SUPFAM" id="SSF55811">
    <property type="entry name" value="Nudix"/>
    <property type="match status" value="1"/>
</dbReference>
<dbReference type="Pfam" id="PF00293">
    <property type="entry name" value="NUDIX"/>
    <property type="match status" value="1"/>
</dbReference>
<comment type="similarity">
    <text evidence="1">Belongs to the Nudix hydrolase family.</text>
</comment>
<evidence type="ECO:0000259" key="2">
    <source>
        <dbReference type="PROSITE" id="PS51462"/>
    </source>
</evidence>
<dbReference type="InterPro" id="IPR000086">
    <property type="entry name" value="NUDIX_hydrolase_dom"/>
</dbReference>
<dbReference type="InterPro" id="IPR015797">
    <property type="entry name" value="NUDIX_hydrolase-like_dom_sf"/>
</dbReference>
<dbReference type="CDD" id="cd03674">
    <property type="entry name" value="NUDIX_Hydrolase"/>
    <property type="match status" value="1"/>
</dbReference>